<feature type="transmembrane region" description="Helical" evidence="6">
    <location>
        <begin position="276"/>
        <end position="298"/>
    </location>
</feature>
<dbReference type="EMBL" id="GDIP01203387">
    <property type="protein sequence ID" value="JAJ20015.1"/>
    <property type="molecule type" value="Transcribed_RNA"/>
</dbReference>
<reference evidence="9" key="2">
    <citation type="submission" date="2015-10" db="EMBL/GenBank/DDBJ databases">
        <authorList>
            <person name="Gilbert D.G."/>
        </authorList>
    </citation>
    <scope>NUCLEOTIDE SEQUENCE</scope>
</reference>
<evidence type="ECO:0000256" key="1">
    <source>
        <dbReference type="ARBA" id="ARBA00004141"/>
    </source>
</evidence>
<dbReference type="PANTHER" id="PTHR31918">
    <property type="entry name" value="TRANSMEMBRANE PROTEIN 181"/>
    <property type="match status" value="1"/>
</dbReference>
<keyword evidence="4 6" id="KW-0472">Membrane</keyword>
<proteinExistence type="predicted"/>
<feature type="transmembrane region" description="Helical" evidence="6">
    <location>
        <begin position="237"/>
        <end position="256"/>
    </location>
</feature>
<dbReference type="EMBL" id="GDIP01243706">
    <property type="protein sequence ID" value="JAI79695.1"/>
    <property type="molecule type" value="Transcribed_RNA"/>
</dbReference>
<evidence type="ECO:0000256" key="2">
    <source>
        <dbReference type="ARBA" id="ARBA00022692"/>
    </source>
</evidence>
<name>A0A0P4XFW7_9CRUS</name>
<evidence type="ECO:0000256" key="5">
    <source>
        <dbReference type="SAM" id="MobiDB-lite"/>
    </source>
</evidence>
<feature type="transmembrane region" description="Helical" evidence="6">
    <location>
        <begin position="337"/>
        <end position="356"/>
    </location>
</feature>
<accession>A0A0P4XFW7</accession>
<feature type="domain" description="TMEM181 GOLD" evidence="8">
    <location>
        <begin position="110"/>
        <end position="228"/>
    </location>
</feature>
<evidence type="ECO:0000259" key="7">
    <source>
        <dbReference type="Pfam" id="PF06664"/>
    </source>
</evidence>
<feature type="transmembrane region" description="Helical" evidence="6">
    <location>
        <begin position="481"/>
        <end position="499"/>
    </location>
</feature>
<feature type="transmembrane region" description="Helical" evidence="6">
    <location>
        <begin position="63"/>
        <end position="84"/>
    </location>
</feature>
<comment type="subcellular location">
    <subcellularLocation>
        <location evidence="1">Membrane</location>
        <topology evidence="1">Multi-pass membrane protein</topology>
    </subcellularLocation>
</comment>
<evidence type="ECO:0000313" key="9">
    <source>
        <dbReference type="EMBL" id="JAI79695.1"/>
    </source>
</evidence>
<dbReference type="InterPro" id="IPR047843">
    <property type="entry name" value="WLS-like_TM"/>
</dbReference>
<dbReference type="GO" id="GO:0016020">
    <property type="term" value="C:membrane"/>
    <property type="evidence" value="ECO:0007669"/>
    <property type="project" value="UniProtKB-SubCell"/>
</dbReference>
<evidence type="ECO:0000259" key="8">
    <source>
        <dbReference type="Pfam" id="PF21885"/>
    </source>
</evidence>
<dbReference type="PANTHER" id="PTHR31918:SF1">
    <property type="entry name" value="TRANSMEMBRANE PROTEIN 181"/>
    <property type="match status" value="1"/>
</dbReference>
<feature type="region of interest" description="Disordered" evidence="5">
    <location>
        <begin position="529"/>
        <end position="552"/>
    </location>
</feature>
<feature type="transmembrane region" description="Helical" evidence="6">
    <location>
        <begin position="411"/>
        <end position="432"/>
    </location>
</feature>
<dbReference type="InterPro" id="IPR054077">
    <property type="entry name" value="TMEM181_GOLD"/>
</dbReference>
<feature type="transmembrane region" description="Helical" evidence="6">
    <location>
        <begin position="304"/>
        <end position="325"/>
    </location>
</feature>
<evidence type="ECO:0000256" key="4">
    <source>
        <dbReference type="ARBA" id="ARBA00023136"/>
    </source>
</evidence>
<dbReference type="InterPro" id="IPR040416">
    <property type="entry name" value="TMEM181"/>
</dbReference>
<dbReference type="Pfam" id="PF21885">
    <property type="entry name" value="TMEM181_GOLD"/>
    <property type="match status" value="1"/>
</dbReference>
<dbReference type="GO" id="GO:0015643">
    <property type="term" value="F:toxic substance binding"/>
    <property type="evidence" value="ECO:0007669"/>
    <property type="project" value="InterPro"/>
</dbReference>
<feature type="transmembrane region" description="Helical" evidence="6">
    <location>
        <begin position="376"/>
        <end position="399"/>
    </location>
</feature>
<evidence type="ECO:0000256" key="6">
    <source>
        <dbReference type="SAM" id="Phobius"/>
    </source>
</evidence>
<feature type="transmembrane region" description="Helical" evidence="6">
    <location>
        <begin position="438"/>
        <end position="460"/>
    </location>
</feature>
<dbReference type="Pfam" id="PF06664">
    <property type="entry name" value="WLS-like_TM"/>
    <property type="match status" value="1"/>
</dbReference>
<protein>
    <submittedName>
        <fullName evidence="9">Transmembrane protein</fullName>
    </submittedName>
</protein>
<dbReference type="OrthoDB" id="28186at2759"/>
<dbReference type="AlphaFoldDB" id="A0A0P4XFW7"/>
<organism evidence="9">
    <name type="scientific">Daphnia magna</name>
    <dbReference type="NCBI Taxonomy" id="35525"/>
    <lineage>
        <taxon>Eukaryota</taxon>
        <taxon>Metazoa</taxon>
        <taxon>Ecdysozoa</taxon>
        <taxon>Arthropoda</taxon>
        <taxon>Crustacea</taxon>
        <taxon>Branchiopoda</taxon>
        <taxon>Diplostraca</taxon>
        <taxon>Cladocera</taxon>
        <taxon>Anomopoda</taxon>
        <taxon>Daphniidae</taxon>
        <taxon>Daphnia</taxon>
    </lineage>
</organism>
<keyword evidence="3 6" id="KW-1133">Transmembrane helix</keyword>
<feature type="domain" description="Wntless-like transmembrane" evidence="7">
    <location>
        <begin position="229"/>
        <end position="502"/>
    </location>
</feature>
<sequence length="552" mass="64143">MQMESDPDLSFSVWGSFGKARNQMSQFCDLCSDFSRFIAPAYHHDRCERSVQMRLYSMHKREFGLVFLAFFACFGMCVFVGLAGPPITSTTHQSVSQISGHPNGSDMATGPYYLATPMLTSYHQQFWVVAQIVTENKDDESFEKKFHVSIAMDGLMENEQVSKIVPSDHMHNRTRDLQCERRNCSEILILHMGYFDYSHYALTIRFYGLESIHNRYIIRDVIFYFRSYNPAFTRLEIWFRFVFLLSTFIATCWFFVSMKKYSVVNWSLEQKWMSVLMPLLILYNDPVFAMSFLIDSWFPGALDAIFQISFLSALLLFWLCVYHGLRQNDRRFITFYLPKVLLVGSIWLSMIVVAVWQEIEEVNDPTFSYKLDTDHFYGFKMFLIIASAVYLAYLVLLMIKAYSELRSMPFFGNYIVLIIFYNMLLFISTSLTDMRLKFLTLLVLFVLGISISVTFFRYGIGVLQDNFIAQLSTNYHNSSEFLALYGLLNFYIYTMAYVYSPTSNAVLEHSVMKDNPAFSMVNDSDEDVVYGSDDDGRKPLTINLTSKDDDSD</sequence>
<reference evidence="9" key="1">
    <citation type="submission" date="2015-10" db="EMBL/GenBank/DDBJ databases">
        <title>Daphnia magna gene sets from two clonal populations assembled and annotated with EvidentialGene.</title>
        <authorList>
            <person name="Gilbert D."/>
            <person name="Podicheti R."/>
            <person name="Orsini L."/>
            <person name="Colbourne J."/>
            <person name="Pfrender M."/>
        </authorList>
    </citation>
    <scope>NUCLEOTIDE SEQUENCE</scope>
</reference>
<keyword evidence="2 6" id="KW-0812">Transmembrane</keyword>
<evidence type="ECO:0000256" key="3">
    <source>
        <dbReference type="ARBA" id="ARBA00022989"/>
    </source>
</evidence>